<dbReference type="GO" id="GO:0005516">
    <property type="term" value="F:calmodulin binding"/>
    <property type="evidence" value="ECO:0007669"/>
    <property type="project" value="TreeGrafter"/>
</dbReference>
<evidence type="ECO:0000313" key="8">
    <source>
        <dbReference type="Proteomes" id="UP000079169"/>
    </source>
</evidence>
<protein>
    <submittedName>
        <fullName evidence="9">Enkurin</fullName>
    </submittedName>
</protein>
<proteinExistence type="predicted"/>
<evidence type="ECO:0000256" key="1">
    <source>
        <dbReference type="ARBA" id="ARBA00004138"/>
    </source>
</evidence>
<evidence type="ECO:0000256" key="6">
    <source>
        <dbReference type="SAM" id="Coils"/>
    </source>
</evidence>
<keyword evidence="5" id="KW-0966">Cell projection</keyword>
<keyword evidence="6" id="KW-0175">Coiled coil</keyword>
<dbReference type="OMA" id="HRVIYIA"/>
<dbReference type="STRING" id="121845.A0A1S3DVU1"/>
<dbReference type="RefSeq" id="XP_008487947.1">
    <property type="nucleotide sequence ID" value="XM_008489725.3"/>
</dbReference>
<feature type="coiled-coil region" evidence="6">
    <location>
        <begin position="224"/>
        <end position="251"/>
    </location>
</feature>
<keyword evidence="8" id="KW-1185">Reference proteome</keyword>
<feature type="domain" description="Enkurin" evidence="7">
    <location>
        <begin position="164"/>
        <end position="256"/>
    </location>
</feature>
<organism evidence="8 9">
    <name type="scientific">Diaphorina citri</name>
    <name type="common">Asian citrus psyllid</name>
    <dbReference type="NCBI Taxonomy" id="121845"/>
    <lineage>
        <taxon>Eukaryota</taxon>
        <taxon>Metazoa</taxon>
        <taxon>Ecdysozoa</taxon>
        <taxon>Arthropoda</taxon>
        <taxon>Hexapoda</taxon>
        <taxon>Insecta</taxon>
        <taxon>Pterygota</taxon>
        <taxon>Neoptera</taxon>
        <taxon>Paraneoptera</taxon>
        <taxon>Hemiptera</taxon>
        <taxon>Sternorrhyncha</taxon>
        <taxon>Psylloidea</taxon>
        <taxon>Psyllidae</taxon>
        <taxon>Diaphorininae</taxon>
        <taxon>Diaphorina</taxon>
    </lineage>
</organism>
<evidence type="ECO:0000256" key="3">
    <source>
        <dbReference type="ARBA" id="ARBA00022490"/>
    </source>
</evidence>
<accession>A0A1S3DVU1</accession>
<dbReference type="Proteomes" id="UP000079169">
    <property type="component" value="Unplaced"/>
</dbReference>
<evidence type="ECO:0000256" key="2">
    <source>
        <dbReference type="ARBA" id="ARBA00004245"/>
    </source>
</evidence>
<dbReference type="PANTHER" id="PTHR21490">
    <property type="entry name" value="ENKURIN-RELATED"/>
    <property type="match status" value="1"/>
</dbReference>
<dbReference type="GeneID" id="103524694"/>
<dbReference type="AlphaFoldDB" id="A0A1S3DVU1"/>
<dbReference type="PROSITE" id="PS51665">
    <property type="entry name" value="ENKURIN"/>
    <property type="match status" value="1"/>
</dbReference>
<dbReference type="KEGG" id="dci:103524694"/>
<evidence type="ECO:0000313" key="9">
    <source>
        <dbReference type="RefSeq" id="XP_008487947.1"/>
    </source>
</evidence>
<evidence type="ECO:0000256" key="4">
    <source>
        <dbReference type="ARBA" id="ARBA00023212"/>
    </source>
</evidence>
<keyword evidence="4" id="KW-0206">Cytoskeleton</keyword>
<dbReference type="GO" id="GO:0001669">
    <property type="term" value="C:acrosomal vesicle"/>
    <property type="evidence" value="ECO:0007669"/>
    <property type="project" value="TreeGrafter"/>
</dbReference>
<dbReference type="PANTHER" id="PTHR21490:SF0">
    <property type="entry name" value="ENKURIN"/>
    <property type="match status" value="1"/>
</dbReference>
<name>A0A1S3DVU1_DIACI</name>
<reference evidence="9" key="1">
    <citation type="submission" date="2025-08" db="UniProtKB">
        <authorList>
            <consortium name="RefSeq"/>
        </authorList>
    </citation>
    <scope>IDENTIFICATION</scope>
</reference>
<dbReference type="InterPro" id="IPR052102">
    <property type="entry name" value="Enkurin_domain-protein"/>
</dbReference>
<comment type="subcellular location">
    <subcellularLocation>
        <location evidence="1">Cell projection</location>
        <location evidence="1">Cilium</location>
    </subcellularLocation>
    <subcellularLocation>
        <location evidence="2">Cytoplasm</location>
        <location evidence="2">Cytoskeleton</location>
    </subcellularLocation>
</comment>
<sequence length="262" mass="31483">MTSPNDDGEENVRFLIMKEEFDTRQEFKYKSKYADKIRRDYQVVKQGHQTMGYAQVPLNPPSQYLKKHTRPMLKAQVDHHCLGRHSPRRTFPGAMDEDLRDKENQTFLKSGTNFVRANVERVGKMLPRQRERRVVDQPGGHTELDMTPVYVFRKNFGKTPEYIIRRKHQYERHLREQHTADTEDISLPFYQISEQERLEILQGLKNYWSELQREFQLLPLKIDTEPLKKRKSTLENKLKSLEKDIDLMERHEYIYVMQDRDN</sequence>
<gene>
    <name evidence="9" type="primary">LOC103524694</name>
</gene>
<dbReference type="InterPro" id="IPR027012">
    <property type="entry name" value="Enkurin_dom"/>
</dbReference>
<evidence type="ECO:0000256" key="5">
    <source>
        <dbReference type="ARBA" id="ARBA00023273"/>
    </source>
</evidence>
<dbReference type="GO" id="GO:0005879">
    <property type="term" value="C:axonemal microtubule"/>
    <property type="evidence" value="ECO:0007669"/>
    <property type="project" value="TreeGrafter"/>
</dbReference>
<keyword evidence="3" id="KW-0963">Cytoplasm</keyword>
<dbReference type="Pfam" id="PF13864">
    <property type="entry name" value="Enkurin"/>
    <property type="match status" value="1"/>
</dbReference>
<evidence type="ECO:0000259" key="7">
    <source>
        <dbReference type="PROSITE" id="PS51665"/>
    </source>
</evidence>
<dbReference type="PaxDb" id="121845-A0A1S3DVU1"/>